<sequence length="130" mass="13648">MSTTPVNPGGSGAAAGNVDAITYPLSPAVRKAYEDLYESTKKSFEQTNDTLTIKELGDIELWIGNVLSADDEARIAQDDASFTALKKTVADANAGLKKVQGDMENVAKKIGVIANVVAGITAVLSFFPTI</sequence>
<accession>A0ABW1EFL8</accession>
<dbReference type="Proteomes" id="UP001596091">
    <property type="component" value="Unassembled WGS sequence"/>
</dbReference>
<reference evidence="2" key="1">
    <citation type="journal article" date="2019" name="Int. J. Syst. Evol. Microbiol.">
        <title>The Global Catalogue of Microorganisms (GCM) 10K type strain sequencing project: providing services to taxonomists for standard genome sequencing and annotation.</title>
        <authorList>
            <consortium name="The Broad Institute Genomics Platform"/>
            <consortium name="The Broad Institute Genome Sequencing Center for Infectious Disease"/>
            <person name="Wu L."/>
            <person name="Ma J."/>
        </authorList>
    </citation>
    <scope>NUCLEOTIDE SEQUENCE [LARGE SCALE GENOMIC DNA]</scope>
    <source>
        <strain evidence="2">JCM 4087</strain>
    </source>
</reference>
<gene>
    <name evidence="1" type="ORF">ACFPT7_10745</name>
</gene>
<proteinExistence type="predicted"/>
<dbReference type="EMBL" id="JBHSPH010000002">
    <property type="protein sequence ID" value="MFC5862769.1"/>
    <property type="molecule type" value="Genomic_DNA"/>
</dbReference>
<dbReference type="RefSeq" id="WP_263336624.1">
    <property type="nucleotide sequence ID" value="NZ_JAGSYH010000003.1"/>
</dbReference>
<name>A0ABW1EFL8_9BACT</name>
<comment type="caution">
    <text evidence="1">The sequence shown here is derived from an EMBL/GenBank/DDBJ whole genome shotgun (WGS) entry which is preliminary data.</text>
</comment>
<evidence type="ECO:0000313" key="1">
    <source>
        <dbReference type="EMBL" id="MFC5862769.1"/>
    </source>
</evidence>
<protein>
    <submittedName>
        <fullName evidence="1">Uncharacterized protein</fullName>
    </submittedName>
</protein>
<organism evidence="1 2">
    <name type="scientific">Acidicapsa dinghuensis</name>
    <dbReference type="NCBI Taxonomy" id="2218256"/>
    <lineage>
        <taxon>Bacteria</taxon>
        <taxon>Pseudomonadati</taxon>
        <taxon>Acidobacteriota</taxon>
        <taxon>Terriglobia</taxon>
        <taxon>Terriglobales</taxon>
        <taxon>Acidobacteriaceae</taxon>
        <taxon>Acidicapsa</taxon>
    </lineage>
</organism>
<evidence type="ECO:0000313" key="2">
    <source>
        <dbReference type="Proteomes" id="UP001596091"/>
    </source>
</evidence>
<keyword evidence="2" id="KW-1185">Reference proteome</keyword>